<evidence type="ECO:0000313" key="2">
    <source>
        <dbReference type="EMBL" id="PRP90798.1"/>
    </source>
</evidence>
<organism evidence="2 3">
    <name type="scientific">Enhygromyxa salina</name>
    <dbReference type="NCBI Taxonomy" id="215803"/>
    <lineage>
        <taxon>Bacteria</taxon>
        <taxon>Pseudomonadati</taxon>
        <taxon>Myxococcota</taxon>
        <taxon>Polyangia</taxon>
        <taxon>Nannocystales</taxon>
        <taxon>Nannocystaceae</taxon>
        <taxon>Enhygromyxa</taxon>
    </lineage>
</organism>
<reference evidence="2 3" key="1">
    <citation type="submission" date="2018-03" db="EMBL/GenBank/DDBJ databases">
        <title>Draft Genome Sequences of the Obligatory Marine Myxobacteria Enhygromyxa salina SWB005.</title>
        <authorList>
            <person name="Poehlein A."/>
            <person name="Moghaddam J.A."/>
            <person name="Harms H."/>
            <person name="Alanjari M."/>
            <person name="Koenig G.M."/>
            <person name="Daniel R."/>
            <person name="Schaeberle T.F."/>
        </authorList>
    </citation>
    <scope>NUCLEOTIDE SEQUENCE [LARGE SCALE GENOMIC DNA]</scope>
    <source>
        <strain evidence="2 3">SWB005</strain>
    </source>
</reference>
<sequence length="566" mass="60812">MSRLKLGTKFTLLAGCVMATTMFSGCLNHPLKPVELEKGSEVEDQLQLTVNKDVDILFVIDNSGSMGEEQAILANNFGAFIEVLEAEEVEANYRIGVTTSDNGNEWCKSTTPEAGNLVMSSCTSRINDFVFNNGETDASDIACNDICNLDAAALEVLPTTTDLDSTPSPRPWLENIEGKKNIPDTTDTVEAFKCFGPQGINGCGFESQLESMYLALIRAQNSDEASYGFLRANAILAVVFVTDEADCSYNKSFSEIFKQDGNKVFWSDPTALYPTSAVCWNAGVSCTGDPSNYDSCDAVNKDVDGNEAVDDSSAVLHPMSRYLGLIQGLEEEKQTLNAEQEVIVALIGGVSNDGKAFYSSAAATDPEFENDFGIGPGCEAVNPNNPDEPVEAVPPVRLRDLVEEFTPGNMFSICNDDYSTALQAIAQRIEDQIQPACYTKCVKDTDASTLVVDPECTVEEDPPGTDNSVRIEECQTDASGYVIDPNTGDYAMPSDEVNVCYALLTDSSMATDSTDDDMSDFCAAQNYNLEFKIARRPGYPAAGGTSISATCSLADFPEVSCPGIGG</sequence>
<dbReference type="AlphaFoldDB" id="A0A2S9XD55"/>
<proteinExistence type="predicted"/>
<name>A0A2S9XD55_9BACT</name>
<comment type="caution">
    <text evidence="2">The sequence shown here is derived from an EMBL/GenBank/DDBJ whole genome shotgun (WGS) entry which is preliminary data.</text>
</comment>
<feature type="signal peptide" evidence="1">
    <location>
        <begin position="1"/>
        <end position="19"/>
    </location>
</feature>
<protein>
    <recommendedName>
        <fullName evidence="4">VWFA domain-containing protein</fullName>
    </recommendedName>
</protein>
<gene>
    <name evidence="2" type="ORF">ENSA5_61180</name>
</gene>
<keyword evidence="3" id="KW-1185">Reference proteome</keyword>
<feature type="chain" id="PRO_5015406471" description="VWFA domain-containing protein" evidence="1">
    <location>
        <begin position="20"/>
        <end position="566"/>
    </location>
</feature>
<dbReference type="PROSITE" id="PS51257">
    <property type="entry name" value="PROKAR_LIPOPROTEIN"/>
    <property type="match status" value="1"/>
</dbReference>
<dbReference type="InterPro" id="IPR036465">
    <property type="entry name" value="vWFA_dom_sf"/>
</dbReference>
<dbReference type="Gene3D" id="3.40.50.410">
    <property type="entry name" value="von Willebrand factor, type A domain"/>
    <property type="match status" value="1"/>
</dbReference>
<keyword evidence="1" id="KW-0732">Signal</keyword>
<dbReference type="RefSeq" id="WP_106395303.1">
    <property type="nucleotide sequence ID" value="NZ_PVNK01000268.1"/>
</dbReference>
<evidence type="ECO:0000256" key="1">
    <source>
        <dbReference type="SAM" id="SignalP"/>
    </source>
</evidence>
<accession>A0A2S9XD55</accession>
<evidence type="ECO:0008006" key="4">
    <source>
        <dbReference type="Google" id="ProtNLM"/>
    </source>
</evidence>
<dbReference type="EMBL" id="PVNK01000268">
    <property type="protein sequence ID" value="PRP90798.1"/>
    <property type="molecule type" value="Genomic_DNA"/>
</dbReference>
<dbReference type="OrthoDB" id="5479759at2"/>
<evidence type="ECO:0000313" key="3">
    <source>
        <dbReference type="Proteomes" id="UP000237968"/>
    </source>
</evidence>
<dbReference type="Proteomes" id="UP000237968">
    <property type="component" value="Unassembled WGS sequence"/>
</dbReference>